<evidence type="ECO:0000256" key="1">
    <source>
        <dbReference type="ARBA" id="ARBA00004123"/>
    </source>
</evidence>
<name>A0A2I0BHE1_9ASPA</name>
<dbReference type="GO" id="GO:0005789">
    <property type="term" value="C:endoplasmic reticulum membrane"/>
    <property type="evidence" value="ECO:0007669"/>
    <property type="project" value="UniProtKB-SubCell"/>
</dbReference>
<evidence type="ECO:0000313" key="19">
    <source>
        <dbReference type="Proteomes" id="UP000236161"/>
    </source>
</evidence>
<dbReference type="SMART" id="SM00338">
    <property type="entry name" value="BRLZ"/>
    <property type="match status" value="1"/>
</dbReference>
<dbReference type="PANTHER" id="PTHR47416:SF3">
    <property type="entry name" value="BZIP TRANSCRIPTION FACTOR 17-RELATED"/>
    <property type="match status" value="1"/>
</dbReference>
<keyword evidence="4" id="KW-0812">Transmembrane</keyword>
<evidence type="ECO:0000256" key="14">
    <source>
        <dbReference type="ARBA" id="ARBA00056763"/>
    </source>
</evidence>
<proteinExistence type="inferred from homology"/>
<evidence type="ECO:0000256" key="10">
    <source>
        <dbReference type="ARBA" id="ARBA00023163"/>
    </source>
</evidence>
<feature type="region of interest" description="Disordered" evidence="16">
    <location>
        <begin position="55"/>
        <end position="142"/>
    </location>
</feature>
<evidence type="ECO:0000259" key="17">
    <source>
        <dbReference type="PROSITE" id="PS50217"/>
    </source>
</evidence>
<evidence type="ECO:0000256" key="12">
    <source>
        <dbReference type="ARBA" id="ARBA00023230"/>
    </source>
</evidence>
<dbReference type="GO" id="GO:0005634">
    <property type="term" value="C:nucleus"/>
    <property type="evidence" value="ECO:0007669"/>
    <property type="project" value="UniProtKB-SubCell"/>
</dbReference>
<protein>
    <recommendedName>
        <fullName evidence="17">BZIP domain-containing protein</fullName>
    </recommendedName>
</protein>
<dbReference type="GO" id="GO:0006986">
    <property type="term" value="P:response to unfolded protein"/>
    <property type="evidence" value="ECO:0007669"/>
    <property type="project" value="UniProtKB-KW"/>
</dbReference>
<evidence type="ECO:0000256" key="5">
    <source>
        <dbReference type="ARBA" id="ARBA00022824"/>
    </source>
</evidence>
<comment type="similarity">
    <text evidence="3">Belongs to the bZIP family.</text>
</comment>
<comment type="subcellular location">
    <subcellularLocation>
        <location evidence="2">Endoplasmic reticulum membrane</location>
        <topology evidence="2">Single-pass membrane protein</topology>
    </subcellularLocation>
    <subcellularLocation>
        <location evidence="1">Nucleus</location>
    </subcellularLocation>
</comment>
<keyword evidence="9" id="KW-0472">Membrane</keyword>
<gene>
    <name evidence="18" type="ORF">AXF42_Ash004708</name>
</gene>
<feature type="domain" description="BZIP" evidence="17">
    <location>
        <begin position="164"/>
        <end position="224"/>
    </location>
</feature>
<evidence type="ECO:0000256" key="7">
    <source>
        <dbReference type="ARBA" id="ARBA00023015"/>
    </source>
</evidence>
<keyword evidence="11" id="KW-0325">Glycoprotein</keyword>
<dbReference type="InterPro" id="IPR046347">
    <property type="entry name" value="bZIP_sf"/>
</dbReference>
<evidence type="ECO:0000256" key="11">
    <source>
        <dbReference type="ARBA" id="ARBA00023180"/>
    </source>
</evidence>
<dbReference type="PANTHER" id="PTHR47416">
    <property type="entry name" value="BASIC-LEUCINE ZIPPER TRANSCRIPTION FACTOR F-RELATED"/>
    <property type="match status" value="1"/>
</dbReference>
<evidence type="ECO:0000256" key="3">
    <source>
        <dbReference type="ARBA" id="ARBA00007163"/>
    </source>
</evidence>
<feature type="region of interest" description="Disordered" evidence="16">
    <location>
        <begin position="538"/>
        <end position="565"/>
    </location>
</feature>
<feature type="compositionally biased region" description="Basic and acidic residues" evidence="16">
    <location>
        <begin position="112"/>
        <end position="121"/>
    </location>
</feature>
<dbReference type="GO" id="GO:0003700">
    <property type="term" value="F:DNA-binding transcription factor activity"/>
    <property type="evidence" value="ECO:0007669"/>
    <property type="project" value="InterPro"/>
</dbReference>
<evidence type="ECO:0000256" key="6">
    <source>
        <dbReference type="ARBA" id="ARBA00022989"/>
    </source>
</evidence>
<keyword evidence="15" id="KW-0175">Coiled coil</keyword>
<keyword evidence="10" id="KW-0804">Transcription</keyword>
<keyword evidence="8" id="KW-0238">DNA-binding</keyword>
<organism evidence="18 19">
    <name type="scientific">Apostasia shenzhenica</name>
    <dbReference type="NCBI Taxonomy" id="1088818"/>
    <lineage>
        <taxon>Eukaryota</taxon>
        <taxon>Viridiplantae</taxon>
        <taxon>Streptophyta</taxon>
        <taxon>Embryophyta</taxon>
        <taxon>Tracheophyta</taxon>
        <taxon>Spermatophyta</taxon>
        <taxon>Magnoliopsida</taxon>
        <taxon>Liliopsida</taxon>
        <taxon>Asparagales</taxon>
        <taxon>Orchidaceae</taxon>
        <taxon>Apostasioideae</taxon>
        <taxon>Apostasia</taxon>
    </lineage>
</organism>
<evidence type="ECO:0000256" key="16">
    <source>
        <dbReference type="SAM" id="MobiDB-lite"/>
    </source>
</evidence>
<feature type="region of interest" description="Disordered" evidence="16">
    <location>
        <begin position="1"/>
        <end position="31"/>
    </location>
</feature>
<dbReference type="PROSITE" id="PS50217">
    <property type="entry name" value="BZIP"/>
    <property type="match status" value="1"/>
</dbReference>
<keyword evidence="5" id="KW-0256">Endoplasmic reticulum</keyword>
<feature type="compositionally biased region" description="Low complexity" evidence="16">
    <location>
        <begin position="269"/>
        <end position="280"/>
    </location>
</feature>
<evidence type="ECO:0000256" key="8">
    <source>
        <dbReference type="ARBA" id="ARBA00023125"/>
    </source>
</evidence>
<keyword evidence="7" id="KW-0805">Transcription regulation</keyword>
<dbReference type="GO" id="GO:0003677">
    <property type="term" value="F:DNA binding"/>
    <property type="evidence" value="ECO:0007669"/>
    <property type="project" value="UniProtKB-KW"/>
</dbReference>
<evidence type="ECO:0000256" key="9">
    <source>
        <dbReference type="ARBA" id="ARBA00023136"/>
    </source>
</evidence>
<accession>A0A2I0BHE1</accession>
<dbReference type="STRING" id="1088818.A0A2I0BHE1"/>
<comment type="function">
    <text evidence="14">Transcription factor involved in endoplasmic reticulum (ER) stress response. Acts as a ER stress sensor and activates the transcription factor BZIP50 and the chaperone BIP1.</text>
</comment>
<evidence type="ECO:0000256" key="4">
    <source>
        <dbReference type="ARBA" id="ARBA00022692"/>
    </source>
</evidence>
<keyword evidence="19" id="KW-1185">Reference proteome</keyword>
<feature type="compositionally biased region" description="Basic and acidic residues" evidence="16">
    <location>
        <begin position="284"/>
        <end position="295"/>
    </location>
</feature>
<feature type="region of interest" description="Disordered" evidence="16">
    <location>
        <begin position="263"/>
        <end position="295"/>
    </location>
</feature>
<reference evidence="18 19" key="1">
    <citation type="journal article" date="2017" name="Nature">
        <title>The Apostasia genome and the evolution of orchids.</title>
        <authorList>
            <person name="Zhang G.Q."/>
            <person name="Liu K.W."/>
            <person name="Li Z."/>
            <person name="Lohaus R."/>
            <person name="Hsiao Y.Y."/>
            <person name="Niu S.C."/>
            <person name="Wang J.Y."/>
            <person name="Lin Y.C."/>
            <person name="Xu Q."/>
            <person name="Chen L.J."/>
            <person name="Yoshida K."/>
            <person name="Fujiwara S."/>
            <person name="Wang Z.W."/>
            <person name="Zhang Y.Q."/>
            <person name="Mitsuda N."/>
            <person name="Wang M."/>
            <person name="Liu G.H."/>
            <person name="Pecoraro L."/>
            <person name="Huang H.X."/>
            <person name="Xiao X.J."/>
            <person name="Lin M."/>
            <person name="Wu X.Y."/>
            <person name="Wu W.L."/>
            <person name="Chen Y.Y."/>
            <person name="Chang S.B."/>
            <person name="Sakamoto S."/>
            <person name="Ohme-Takagi M."/>
            <person name="Yagi M."/>
            <person name="Zeng S.J."/>
            <person name="Shen C.Y."/>
            <person name="Yeh C.M."/>
            <person name="Luo Y.B."/>
            <person name="Tsai W.C."/>
            <person name="Van de Peer Y."/>
            <person name="Liu Z.J."/>
        </authorList>
    </citation>
    <scope>NUCLEOTIDE SEQUENCE [LARGE SCALE GENOMIC DNA]</scope>
    <source>
        <strain evidence="19">cv. Shenzhen</strain>
        <tissue evidence="18">Stem</tissue>
    </source>
</reference>
<dbReference type="CDD" id="cd14704">
    <property type="entry name" value="bZIP_HY5-like"/>
    <property type="match status" value="1"/>
</dbReference>
<dbReference type="FunFam" id="1.20.5.170:FF:000085">
    <property type="entry name" value="bZIP transcription factor 49"/>
    <property type="match status" value="1"/>
</dbReference>
<evidence type="ECO:0000256" key="13">
    <source>
        <dbReference type="ARBA" id="ARBA00023242"/>
    </source>
</evidence>
<dbReference type="EMBL" id="KZ451883">
    <property type="protein sequence ID" value="PKA67216.1"/>
    <property type="molecule type" value="Genomic_DNA"/>
</dbReference>
<feature type="region of interest" description="Disordered" evidence="16">
    <location>
        <begin position="471"/>
        <end position="503"/>
    </location>
</feature>
<evidence type="ECO:0000256" key="15">
    <source>
        <dbReference type="SAM" id="Coils"/>
    </source>
</evidence>
<dbReference type="InterPro" id="IPR004827">
    <property type="entry name" value="bZIP"/>
</dbReference>
<feature type="coiled-coil region" evidence="15">
    <location>
        <begin position="189"/>
        <end position="223"/>
    </location>
</feature>
<evidence type="ECO:0000313" key="18">
    <source>
        <dbReference type="EMBL" id="PKA67216.1"/>
    </source>
</evidence>
<dbReference type="Gene3D" id="1.20.5.170">
    <property type="match status" value="1"/>
</dbReference>
<dbReference type="Proteomes" id="UP000236161">
    <property type="component" value="Unassembled WGS sequence"/>
</dbReference>
<keyword evidence="13" id="KW-0539">Nucleus</keyword>
<dbReference type="GO" id="GO:0034976">
    <property type="term" value="P:response to endoplasmic reticulum stress"/>
    <property type="evidence" value="ECO:0007669"/>
    <property type="project" value="UniProtKB-ARBA"/>
</dbReference>
<keyword evidence="6" id="KW-1133">Transmembrane helix</keyword>
<evidence type="ECO:0000256" key="2">
    <source>
        <dbReference type="ARBA" id="ARBA00004389"/>
    </source>
</evidence>
<feature type="compositionally biased region" description="Polar residues" evidence="16">
    <location>
        <begin position="547"/>
        <end position="558"/>
    </location>
</feature>
<dbReference type="Pfam" id="PF00170">
    <property type="entry name" value="bZIP_1"/>
    <property type="match status" value="1"/>
</dbReference>
<sequence length="662" mass="72089">MAELAAAGPISPFIHPSDNPEFLDPHPIPDDLSCDLDLDLEGINWDFSVDDFLISEDPCQSPPSRPPSCDESRKPDSGLSLSCPVTGDLSENNNRRSPESGHSANCSAESFGDEKREEKSRWGTKRRKDREEGSANSNLNTRVSKFRRSEEVDSCVFNTVGEEEDKRKARLMRNRESAQLSRQRKKHYVEELEDKVRSMHTTIADLNSKISFFMAENANLRRQLGGNGGSGSQPGIYASPPMASMHFPWIPYPMTTFRPQGSPIPLIPIPKLKPQQPAKASKARKSESKKGESNTRKVASVSLLGLFSMLLIYCVLVPGGYTSKERVLHNSHGRVLSVIGPTNRLNYTSEFRFNDPRGIRDPGFNGIAKTRLHKEYLRSEEKSGASDTQLLSHNSSETLPAFLYVPRNGKHVKINGNLIINSVLASEKAVAQTKTGNPDKDSSREEDAETGLGIAGNLASALALSESGLDAGRNSKSYGSSTEKQRALASDSENGPRDTLQDGPLQQWFREGMAGPIFSSGTCTEVFQFEISPGIIPAPAPSSSNATSNLTQSPSNSTKKNKNRRFLYPQAIPLTGSALDNDTKHLGKAPESGSGFAFNNSSASHMVVSILADPREAGDGDADGMMSKSLSRIFVVVLLDSVKYVTYSCVLPLKSSGPHLVS</sequence>
<dbReference type="SUPFAM" id="SSF57959">
    <property type="entry name" value="Leucine zipper domain"/>
    <property type="match status" value="1"/>
</dbReference>
<dbReference type="OrthoDB" id="295274at2759"/>
<keyword evidence="12" id="KW-0834">Unfolded protein response</keyword>
<dbReference type="AlphaFoldDB" id="A0A2I0BHE1"/>